<evidence type="ECO:0000256" key="1">
    <source>
        <dbReference type="SAM" id="Phobius"/>
    </source>
</evidence>
<name>A0A0V8I6F9_9MICC</name>
<dbReference type="STRING" id="993070.AS031_17455"/>
<sequence length="245" mass="26047">MIEILQWTTLAVCGLVAVARIPEALKGRNTSLFYIFALMALAILLSIEKPYVAIDQAMGGINMANLLLRFVIFGAIFFLGIRISKAFGATGAYRLITGRTGRLALLIFSALVVVVFLLMDTAGSSAGLVSVSGKDPRNYALVEYYGAAGRAYPAFVSLVLLPAMTRAVAGRLPVLVRIAAGLLGLGGVAIAFSLLFPVIPPELGALEFVVNYTAVLCFVLGLALIWAARIRQDKRAGSTSSFTEK</sequence>
<comment type="caution">
    <text evidence="2">The sequence shown here is derived from an EMBL/GenBank/DDBJ whole genome shotgun (WGS) entry which is preliminary data.</text>
</comment>
<keyword evidence="1" id="KW-0472">Membrane</keyword>
<feature type="transmembrane region" description="Helical" evidence="1">
    <location>
        <begin position="32"/>
        <end position="54"/>
    </location>
</feature>
<keyword evidence="3" id="KW-1185">Reference proteome</keyword>
<evidence type="ECO:0000313" key="2">
    <source>
        <dbReference type="EMBL" id="KSU70382.1"/>
    </source>
</evidence>
<reference evidence="2 3" key="1">
    <citation type="journal article" date="2014" name="Arch. Microbiol.">
        <title>Arthrobacter enclensis sp. nov., isolated from sediment sample.</title>
        <authorList>
            <person name="Dastager S.G."/>
            <person name="Liu Q."/>
            <person name="Tang S.K."/>
            <person name="Krishnamurthi S."/>
            <person name="Lee J.C."/>
            <person name="Li W.J."/>
        </authorList>
    </citation>
    <scope>NUCLEOTIDE SEQUENCE [LARGE SCALE GENOMIC DNA]</scope>
    <source>
        <strain evidence="2 3">NIO-1008</strain>
    </source>
</reference>
<feature type="transmembrane region" description="Helical" evidence="1">
    <location>
        <begin position="6"/>
        <end position="25"/>
    </location>
</feature>
<accession>A0A0V8I6F9</accession>
<dbReference type="EMBL" id="LNQM01000010">
    <property type="protein sequence ID" value="KSU70382.1"/>
    <property type="molecule type" value="Genomic_DNA"/>
</dbReference>
<organism evidence="2 3">
    <name type="scientific">Pseudarthrobacter enclensis</name>
    <dbReference type="NCBI Taxonomy" id="993070"/>
    <lineage>
        <taxon>Bacteria</taxon>
        <taxon>Bacillati</taxon>
        <taxon>Actinomycetota</taxon>
        <taxon>Actinomycetes</taxon>
        <taxon>Micrococcales</taxon>
        <taxon>Micrococcaceae</taxon>
        <taxon>Pseudarthrobacter</taxon>
    </lineage>
</organism>
<dbReference type="AlphaFoldDB" id="A0A0V8I6F9"/>
<proteinExistence type="predicted"/>
<keyword evidence="1" id="KW-0812">Transmembrane</keyword>
<dbReference type="RefSeq" id="WP_058269437.1">
    <property type="nucleotide sequence ID" value="NZ_FMAZ01000009.1"/>
</dbReference>
<feature type="transmembrane region" description="Helical" evidence="1">
    <location>
        <begin position="174"/>
        <end position="196"/>
    </location>
</feature>
<keyword evidence="1" id="KW-1133">Transmembrane helix</keyword>
<gene>
    <name evidence="2" type="ORF">AS031_17455</name>
</gene>
<dbReference type="OrthoDB" id="4937800at2"/>
<evidence type="ECO:0000313" key="3">
    <source>
        <dbReference type="Proteomes" id="UP000053199"/>
    </source>
</evidence>
<dbReference type="Proteomes" id="UP000053199">
    <property type="component" value="Unassembled WGS sequence"/>
</dbReference>
<feature type="transmembrane region" description="Helical" evidence="1">
    <location>
        <begin position="208"/>
        <end position="228"/>
    </location>
</feature>
<feature type="transmembrane region" description="Helical" evidence="1">
    <location>
        <begin position="144"/>
        <end position="162"/>
    </location>
</feature>
<feature type="transmembrane region" description="Helical" evidence="1">
    <location>
        <begin position="66"/>
        <end position="83"/>
    </location>
</feature>
<protein>
    <submittedName>
        <fullName evidence="2">Uncharacterized protein</fullName>
    </submittedName>
</protein>
<feature type="transmembrane region" description="Helical" evidence="1">
    <location>
        <begin position="103"/>
        <end position="124"/>
    </location>
</feature>